<dbReference type="Gene3D" id="3.40.1350.10">
    <property type="match status" value="1"/>
</dbReference>
<dbReference type="GO" id="GO:0003676">
    <property type="term" value="F:nucleic acid binding"/>
    <property type="evidence" value="ECO:0007669"/>
    <property type="project" value="InterPro"/>
</dbReference>
<dbReference type="KEGG" id="rst:ATY39_13760"/>
<reference evidence="3 4" key="1">
    <citation type="journal article" date="2016" name="Genome Announc.">
        <title>Whole-Genome Sequence of Rummeliibacillus stabekisii Strain PP9 Isolated from Antarctic Soil.</title>
        <authorList>
            <person name="da Mota F.F."/>
            <person name="Vollu R.E."/>
            <person name="Jurelevicius D."/>
            <person name="Seldin L."/>
        </authorList>
    </citation>
    <scope>NUCLEOTIDE SEQUENCE [LARGE SCALE GENOMIC DNA]</scope>
    <source>
        <strain evidence="3 4">PP9</strain>
    </source>
</reference>
<evidence type="ECO:0000313" key="3">
    <source>
        <dbReference type="EMBL" id="AMX00385.1"/>
    </source>
</evidence>
<proteinExistence type="predicted"/>
<dbReference type="STRING" id="241244.ATY39_13760"/>
<dbReference type="Pfam" id="PF08721">
    <property type="entry name" value="Tn7_Tnp_TnsA_C"/>
    <property type="match status" value="1"/>
</dbReference>
<keyword evidence="4" id="KW-1185">Reference proteome</keyword>
<dbReference type="Proteomes" id="UP000076021">
    <property type="component" value="Chromosome"/>
</dbReference>
<protein>
    <submittedName>
        <fullName evidence="3">Transposase</fullName>
    </submittedName>
</protein>
<dbReference type="InterPro" id="IPR014833">
    <property type="entry name" value="TnsA_N"/>
</dbReference>
<sequence>MTKRNQTWNENKYNRFVKEGRGQGAGKEYKPWLTIQDFPSMGRVSRILGWKSGRVHHLFSDLQARYFYMLDWEDTVVDIREHFPLLDLEDTIQQKSDLNLKLFTDKDSGYPYTLSTNFLITINRADGVNLHLARSIKMASELEKKKTLERLEIERRYWMEKGIDWGVVTQKEISNGLAKNIEWVHSCLYSYAERGFTQDELIYLGNALIERLIDAKHSIRKITTDFDKEFNYDSGTALFVFKFLIASKQIGIDMANQIDVNLSNPTIEVKPRVTNEEVKRKCL</sequence>
<evidence type="ECO:0000259" key="2">
    <source>
        <dbReference type="Pfam" id="PF08722"/>
    </source>
</evidence>
<dbReference type="Gene3D" id="1.10.10.10">
    <property type="entry name" value="Winged helix-like DNA-binding domain superfamily/Winged helix DNA-binding domain"/>
    <property type="match status" value="1"/>
</dbReference>
<reference evidence="4" key="2">
    <citation type="submission" date="2016-03" db="EMBL/GenBank/DDBJ databases">
        <authorList>
            <person name="Ploux O."/>
        </authorList>
    </citation>
    <scope>NUCLEOTIDE SEQUENCE [LARGE SCALE GENOMIC DNA]</scope>
    <source>
        <strain evidence="4">PP9</strain>
    </source>
</reference>
<dbReference type="CDD" id="cd22362">
    <property type="entry name" value="TnsA_endonuclease-like"/>
    <property type="match status" value="1"/>
</dbReference>
<dbReference type="RefSeq" id="WP_066790698.1">
    <property type="nucleotide sequence ID" value="NZ_CP014806.1"/>
</dbReference>
<dbReference type="InterPro" id="IPR036388">
    <property type="entry name" value="WH-like_DNA-bd_sf"/>
</dbReference>
<gene>
    <name evidence="3" type="ORF">ATY39_13760</name>
</gene>
<feature type="domain" description="TnsA endonuclease C-terminal" evidence="1">
    <location>
        <begin position="172"/>
        <end position="254"/>
    </location>
</feature>
<name>A0A143HF85_9BACL</name>
<dbReference type="SUPFAM" id="SSF52980">
    <property type="entry name" value="Restriction endonuclease-like"/>
    <property type="match status" value="1"/>
</dbReference>
<dbReference type="InterPro" id="IPR011856">
    <property type="entry name" value="tRNA_endonuc-like_dom_sf"/>
</dbReference>
<dbReference type="InterPro" id="IPR014832">
    <property type="entry name" value="TnsA_C"/>
</dbReference>
<dbReference type="EMBL" id="CP014806">
    <property type="protein sequence ID" value="AMX00385.1"/>
    <property type="molecule type" value="Genomic_DNA"/>
</dbReference>
<dbReference type="Pfam" id="PF08722">
    <property type="entry name" value="Tn7_TnsA-like_N"/>
    <property type="match status" value="1"/>
</dbReference>
<feature type="domain" description="TnsA endonuclease N-terminal" evidence="2">
    <location>
        <begin position="74"/>
        <end position="170"/>
    </location>
</feature>
<dbReference type="InterPro" id="IPR011335">
    <property type="entry name" value="Restrct_endonuc-II-like"/>
</dbReference>
<organism evidence="3 4">
    <name type="scientific">Rummeliibacillus stabekisii</name>
    <dbReference type="NCBI Taxonomy" id="241244"/>
    <lineage>
        <taxon>Bacteria</taxon>
        <taxon>Bacillati</taxon>
        <taxon>Bacillota</taxon>
        <taxon>Bacilli</taxon>
        <taxon>Bacillales</taxon>
        <taxon>Caryophanaceae</taxon>
        <taxon>Rummeliibacillus</taxon>
    </lineage>
</organism>
<evidence type="ECO:0000259" key="1">
    <source>
        <dbReference type="Pfam" id="PF08721"/>
    </source>
</evidence>
<dbReference type="AlphaFoldDB" id="A0A143HF85"/>
<evidence type="ECO:0000313" key="4">
    <source>
        <dbReference type="Proteomes" id="UP000076021"/>
    </source>
</evidence>
<accession>A0A143HF85</accession>